<dbReference type="PANTHER" id="PTHR13620">
    <property type="entry name" value="3-5 EXONUCLEASE"/>
    <property type="match status" value="1"/>
</dbReference>
<dbReference type="GO" id="GO:0005634">
    <property type="term" value="C:nucleus"/>
    <property type="evidence" value="ECO:0007669"/>
    <property type="project" value="TreeGrafter"/>
</dbReference>
<reference evidence="6" key="2">
    <citation type="submission" date="2015-01" db="EMBL/GenBank/DDBJ databases">
        <title>Evolutionary Origins and Diversification of the Mycorrhizal Mutualists.</title>
        <authorList>
            <consortium name="DOE Joint Genome Institute"/>
            <consortium name="Mycorrhizal Genomics Consortium"/>
            <person name="Kohler A."/>
            <person name="Kuo A."/>
            <person name="Nagy L.G."/>
            <person name="Floudas D."/>
            <person name="Copeland A."/>
            <person name="Barry K.W."/>
            <person name="Cichocki N."/>
            <person name="Veneault-Fourrey C."/>
            <person name="LaButti K."/>
            <person name="Lindquist E.A."/>
            <person name="Lipzen A."/>
            <person name="Lundell T."/>
            <person name="Morin E."/>
            <person name="Murat C."/>
            <person name="Riley R."/>
            <person name="Ohm R."/>
            <person name="Sun H."/>
            <person name="Tunlid A."/>
            <person name="Henrissat B."/>
            <person name="Grigoriev I.V."/>
            <person name="Hibbett D.S."/>
            <person name="Martin F."/>
        </authorList>
    </citation>
    <scope>NUCLEOTIDE SEQUENCE [LARGE SCALE GENOMIC DNA]</scope>
    <source>
        <strain evidence="6">Foug A</strain>
    </source>
</reference>
<dbReference type="GO" id="GO:0006139">
    <property type="term" value="P:nucleobase-containing compound metabolic process"/>
    <property type="evidence" value="ECO:0007669"/>
    <property type="project" value="InterPro"/>
</dbReference>
<gene>
    <name evidence="5" type="ORF">SCLCIDRAFT_1210529</name>
</gene>
<dbReference type="InParanoid" id="A0A0C3EGL2"/>
<accession>A0A0C3EGL2</accession>
<protein>
    <recommendedName>
        <fullName evidence="4">3'-5' exonuclease domain-containing protein</fullName>
    </recommendedName>
</protein>
<dbReference type="CDD" id="cd06141">
    <property type="entry name" value="WRN_exo"/>
    <property type="match status" value="1"/>
</dbReference>
<name>A0A0C3EGL2_9AGAM</name>
<dbReference type="Pfam" id="PF01612">
    <property type="entry name" value="DNA_pol_A_exo1"/>
    <property type="match status" value="1"/>
</dbReference>
<dbReference type="SUPFAM" id="SSF53098">
    <property type="entry name" value="Ribonuclease H-like"/>
    <property type="match status" value="1"/>
</dbReference>
<feature type="compositionally biased region" description="Polar residues" evidence="3">
    <location>
        <begin position="257"/>
        <end position="270"/>
    </location>
</feature>
<keyword evidence="1" id="KW-0540">Nuclease</keyword>
<keyword evidence="6" id="KW-1185">Reference proteome</keyword>
<evidence type="ECO:0000259" key="4">
    <source>
        <dbReference type="SMART" id="SM00474"/>
    </source>
</evidence>
<dbReference type="GO" id="GO:0008408">
    <property type="term" value="F:3'-5' exonuclease activity"/>
    <property type="evidence" value="ECO:0007669"/>
    <property type="project" value="InterPro"/>
</dbReference>
<evidence type="ECO:0000256" key="3">
    <source>
        <dbReference type="SAM" id="MobiDB-lite"/>
    </source>
</evidence>
<organism evidence="5 6">
    <name type="scientific">Scleroderma citrinum Foug A</name>
    <dbReference type="NCBI Taxonomy" id="1036808"/>
    <lineage>
        <taxon>Eukaryota</taxon>
        <taxon>Fungi</taxon>
        <taxon>Dikarya</taxon>
        <taxon>Basidiomycota</taxon>
        <taxon>Agaricomycotina</taxon>
        <taxon>Agaricomycetes</taxon>
        <taxon>Agaricomycetidae</taxon>
        <taxon>Boletales</taxon>
        <taxon>Sclerodermatineae</taxon>
        <taxon>Sclerodermataceae</taxon>
        <taxon>Scleroderma</taxon>
    </lineage>
</organism>
<dbReference type="InterPro" id="IPR002562">
    <property type="entry name" value="3'-5'_exonuclease_dom"/>
</dbReference>
<dbReference type="STRING" id="1036808.A0A0C3EGL2"/>
<proteinExistence type="predicted"/>
<dbReference type="PANTHER" id="PTHR13620:SF104">
    <property type="entry name" value="EXONUCLEASE 3'-5' DOMAIN-CONTAINING PROTEIN 2"/>
    <property type="match status" value="1"/>
</dbReference>
<dbReference type="HOGENOM" id="CLU_049674_0_1_1"/>
<keyword evidence="2" id="KW-0378">Hydrolase</keyword>
<feature type="domain" description="3'-5' exonuclease" evidence="4">
    <location>
        <begin position="26"/>
        <end position="204"/>
    </location>
</feature>
<evidence type="ECO:0000313" key="5">
    <source>
        <dbReference type="EMBL" id="KIM67056.1"/>
    </source>
</evidence>
<sequence length="312" mass="34884">MSTDKPPAEPFPQYDWQTRSLSRKPPRYFTDHIAANGALAALPQGPVGFDLEWRPNFFKGQAENRVAVVQLASADTVLLLQISRMREFPSKLKEVLYGHEWIKTGVAIQNDCKKLYRDWSVSVRNCVDLALLARTVDNVRWKGAYTKPIGLARLLETYDMTTLAKGKVQRSNWENFLTKSQQAYAANDAHAAHTIYHHLLEMARVSQPVHIPIYFSFSCVRGALTDPLGLPWVPENPNYDPGPPPPPKERKEKALAQDQQPELTTASLSLPDQMRSVISISVQIPTTSIPNASQHCVDSATCTTPARTSPEP</sequence>
<evidence type="ECO:0000256" key="1">
    <source>
        <dbReference type="ARBA" id="ARBA00022722"/>
    </source>
</evidence>
<evidence type="ECO:0000256" key="2">
    <source>
        <dbReference type="ARBA" id="ARBA00022801"/>
    </source>
</evidence>
<dbReference type="Gene3D" id="3.30.420.10">
    <property type="entry name" value="Ribonuclease H-like superfamily/Ribonuclease H"/>
    <property type="match status" value="1"/>
</dbReference>
<dbReference type="InterPro" id="IPR051132">
    <property type="entry name" value="3-5_Exonuclease_domain"/>
</dbReference>
<dbReference type="Proteomes" id="UP000053989">
    <property type="component" value="Unassembled WGS sequence"/>
</dbReference>
<dbReference type="OrthoDB" id="1920326at2759"/>
<feature type="region of interest" description="Disordered" evidence="3">
    <location>
        <begin position="234"/>
        <end position="270"/>
    </location>
</feature>
<dbReference type="GO" id="GO:0003676">
    <property type="term" value="F:nucleic acid binding"/>
    <property type="evidence" value="ECO:0007669"/>
    <property type="project" value="InterPro"/>
</dbReference>
<dbReference type="SMART" id="SM00474">
    <property type="entry name" value="35EXOc"/>
    <property type="match status" value="1"/>
</dbReference>
<dbReference type="InterPro" id="IPR012337">
    <property type="entry name" value="RNaseH-like_sf"/>
</dbReference>
<dbReference type="EMBL" id="KN822014">
    <property type="protein sequence ID" value="KIM67056.1"/>
    <property type="molecule type" value="Genomic_DNA"/>
</dbReference>
<feature type="region of interest" description="Disordered" evidence="3">
    <location>
        <begin position="290"/>
        <end position="312"/>
    </location>
</feature>
<reference evidence="5 6" key="1">
    <citation type="submission" date="2014-04" db="EMBL/GenBank/DDBJ databases">
        <authorList>
            <consortium name="DOE Joint Genome Institute"/>
            <person name="Kuo A."/>
            <person name="Kohler A."/>
            <person name="Nagy L.G."/>
            <person name="Floudas D."/>
            <person name="Copeland A."/>
            <person name="Barry K.W."/>
            <person name="Cichocki N."/>
            <person name="Veneault-Fourrey C."/>
            <person name="LaButti K."/>
            <person name="Lindquist E.A."/>
            <person name="Lipzen A."/>
            <person name="Lundell T."/>
            <person name="Morin E."/>
            <person name="Murat C."/>
            <person name="Sun H."/>
            <person name="Tunlid A."/>
            <person name="Henrissat B."/>
            <person name="Grigoriev I.V."/>
            <person name="Hibbett D.S."/>
            <person name="Martin F."/>
            <person name="Nordberg H.P."/>
            <person name="Cantor M.N."/>
            <person name="Hua S.X."/>
        </authorList>
    </citation>
    <scope>NUCLEOTIDE SEQUENCE [LARGE SCALE GENOMIC DNA]</scope>
    <source>
        <strain evidence="5 6">Foug A</strain>
    </source>
</reference>
<evidence type="ECO:0000313" key="6">
    <source>
        <dbReference type="Proteomes" id="UP000053989"/>
    </source>
</evidence>
<dbReference type="AlphaFoldDB" id="A0A0C3EGL2"/>
<dbReference type="GO" id="GO:0005737">
    <property type="term" value="C:cytoplasm"/>
    <property type="evidence" value="ECO:0007669"/>
    <property type="project" value="TreeGrafter"/>
</dbReference>
<dbReference type="InterPro" id="IPR036397">
    <property type="entry name" value="RNaseH_sf"/>
</dbReference>